<accession>A0A3P1BJW7</accession>
<sequence length="384" mass="41503">MTSEIVENQVQDTAQLIAQTVRDFAARQIRPFVRDWDESQHFPLETMRQLGELGLLGVLVPEEYGGSGLGYREYVGAIVELAKVDGAIGLSMAAHNSLCTNHILTFGNPGQKNKYLPKLATGEWIGAWGLTEPNTGSDAGNMKTVAVRDGDDWVLNGSKNFITHGKSGHVAVVIARTGAPNTAHNATAFVVERDTAGFSGGKKEDKLGMRASETAEMLFQDCRIPDSQRLGEVGDGFVQSLKILDGGRISIAALSLGIAMGAYEHALKYAQERQQFGQPIARFQAIAFKLADLATTIEAAKLLTYQAADLKDAGKPVTKESAMAKLYASEVAVKTADEAVQIFGGYGYIKDFPVEKFYRDAKLCTIGEGTSEIQRVVISRLLLP</sequence>
<dbReference type="RefSeq" id="WP_124877200.1">
    <property type="nucleotide sequence ID" value="NZ_RQJO01000010.1"/>
</dbReference>
<dbReference type="Gene3D" id="1.20.140.10">
    <property type="entry name" value="Butyryl-CoA Dehydrogenase, subunit A, domain 3"/>
    <property type="match status" value="1"/>
</dbReference>
<evidence type="ECO:0000256" key="7">
    <source>
        <dbReference type="ARBA" id="ARBA00067292"/>
    </source>
</evidence>
<dbReference type="GO" id="GO:0003995">
    <property type="term" value="F:acyl-CoA dehydrogenase activity"/>
    <property type="evidence" value="ECO:0007669"/>
    <property type="project" value="InterPro"/>
</dbReference>
<dbReference type="GO" id="GO:0050660">
    <property type="term" value="F:flavin adenine dinucleotide binding"/>
    <property type="evidence" value="ECO:0007669"/>
    <property type="project" value="InterPro"/>
</dbReference>
<feature type="domain" description="Acyl-CoA dehydrogenase/oxidase C-terminal" evidence="9">
    <location>
        <begin position="234"/>
        <end position="381"/>
    </location>
</feature>
<feature type="domain" description="Acyl-CoA dehydrogenase/oxidase N-terminal" evidence="11">
    <location>
        <begin position="12"/>
        <end position="123"/>
    </location>
</feature>
<evidence type="ECO:0000256" key="2">
    <source>
        <dbReference type="ARBA" id="ARBA00009347"/>
    </source>
</evidence>
<dbReference type="SUPFAM" id="SSF56645">
    <property type="entry name" value="Acyl-CoA dehydrogenase NM domain-like"/>
    <property type="match status" value="1"/>
</dbReference>
<dbReference type="PANTHER" id="PTHR43884">
    <property type="entry name" value="ACYL-COA DEHYDROGENASE"/>
    <property type="match status" value="1"/>
</dbReference>
<evidence type="ECO:0000256" key="3">
    <source>
        <dbReference type="ARBA" id="ARBA00022630"/>
    </source>
</evidence>
<organism evidence="12 13">
    <name type="scientific">Larkinella rosea</name>
    <dbReference type="NCBI Taxonomy" id="2025312"/>
    <lineage>
        <taxon>Bacteria</taxon>
        <taxon>Pseudomonadati</taxon>
        <taxon>Bacteroidota</taxon>
        <taxon>Cytophagia</taxon>
        <taxon>Cytophagales</taxon>
        <taxon>Spirosomataceae</taxon>
        <taxon>Larkinella</taxon>
    </lineage>
</organism>
<feature type="domain" description="Acyl-CoA oxidase/dehydrogenase middle" evidence="10">
    <location>
        <begin position="128"/>
        <end position="222"/>
    </location>
</feature>
<proteinExistence type="inferred from homology"/>
<evidence type="ECO:0000256" key="1">
    <source>
        <dbReference type="ARBA" id="ARBA00001974"/>
    </source>
</evidence>
<evidence type="ECO:0000256" key="4">
    <source>
        <dbReference type="ARBA" id="ARBA00022827"/>
    </source>
</evidence>
<dbReference type="OrthoDB" id="9764422at2"/>
<dbReference type="Pfam" id="PF00441">
    <property type="entry name" value="Acyl-CoA_dh_1"/>
    <property type="match status" value="1"/>
</dbReference>
<evidence type="ECO:0000256" key="5">
    <source>
        <dbReference type="ARBA" id="ARBA00023002"/>
    </source>
</evidence>
<protein>
    <recommendedName>
        <fullName evidence="7">Cyclohexane-1-carbonyl-CoA dehydrogenase</fullName>
        <ecNumber evidence="6">1.3.8.11</ecNumber>
    </recommendedName>
</protein>
<dbReference type="EC" id="1.3.8.11" evidence="6"/>
<comment type="caution">
    <text evidence="12">The sequence shown here is derived from an EMBL/GenBank/DDBJ whole genome shotgun (WGS) entry which is preliminary data.</text>
</comment>
<dbReference type="PANTHER" id="PTHR43884:SF12">
    <property type="entry name" value="ISOVALERYL-COA DEHYDROGENASE, MITOCHONDRIAL-RELATED"/>
    <property type="match status" value="1"/>
</dbReference>
<dbReference type="Pfam" id="PF02771">
    <property type="entry name" value="Acyl-CoA_dh_N"/>
    <property type="match status" value="1"/>
</dbReference>
<keyword evidence="5 8" id="KW-0560">Oxidoreductase</keyword>
<evidence type="ECO:0000259" key="10">
    <source>
        <dbReference type="Pfam" id="PF02770"/>
    </source>
</evidence>
<dbReference type="InterPro" id="IPR013786">
    <property type="entry name" value="AcylCoA_DH/ox_N"/>
</dbReference>
<dbReference type="InterPro" id="IPR046373">
    <property type="entry name" value="Acyl-CoA_Oxase/DH_mid-dom_sf"/>
</dbReference>
<dbReference type="Proteomes" id="UP000271925">
    <property type="component" value="Unassembled WGS sequence"/>
</dbReference>
<dbReference type="InterPro" id="IPR006091">
    <property type="entry name" value="Acyl-CoA_Oxase/DH_mid-dom"/>
</dbReference>
<dbReference type="FunFam" id="2.40.110.10:FF:000009">
    <property type="entry name" value="Acyl-CoA dehydrogenase"/>
    <property type="match status" value="1"/>
</dbReference>
<dbReference type="InterPro" id="IPR036250">
    <property type="entry name" value="AcylCo_DH-like_C"/>
</dbReference>
<comment type="cofactor">
    <cofactor evidence="1 8">
        <name>FAD</name>
        <dbReference type="ChEBI" id="CHEBI:57692"/>
    </cofactor>
</comment>
<dbReference type="SUPFAM" id="SSF47203">
    <property type="entry name" value="Acyl-CoA dehydrogenase C-terminal domain-like"/>
    <property type="match status" value="1"/>
</dbReference>
<dbReference type="Pfam" id="PF02770">
    <property type="entry name" value="Acyl-CoA_dh_M"/>
    <property type="match status" value="1"/>
</dbReference>
<dbReference type="PIRSF" id="PIRSF016578">
    <property type="entry name" value="HsaA"/>
    <property type="match status" value="1"/>
</dbReference>
<dbReference type="FunFam" id="1.10.540.10:FF:000002">
    <property type="entry name" value="Acyl-CoA dehydrogenase FadE19"/>
    <property type="match status" value="1"/>
</dbReference>
<comment type="similarity">
    <text evidence="2 8">Belongs to the acyl-CoA dehydrogenase family.</text>
</comment>
<keyword evidence="4 8" id="KW-0274">FAD</keyword>
<dbReference type="EMBL" id="RQJO01000010">
    <property type="protein sequence ID" value="RRB00734.1"/>
    <property type="molecule type" value="Genomic_DNA"/>
</dbReference>
<evidence type="ECO:0000259" key="11">
    <source>
        <dbReference type="Pfam" id="PF02771"/>
    </source>
</evidence>
<keyword evidence="3 8" id="KW-0285">Flavoprotein</keyword>
<dbReference type="Gene3D" id="1.10.540.10">
    <property type="entry name" value="Acyl-CoA dehydrogenase/oxidase, N-terminal domain"/>
    <property type="match status" value="1"/>
</dbReference>
<evidence type="ECO:0000313" key="12">
    <source>
        <dbReference type="EMBL" id="RRB00734.1"/>
    </source>
</evidence>
<evidence type="ECO:0000313" key="13">
    <source>
        <dbReference type="Proteomes" id="UP000271925"/>
    </source>
</evidence>
<gene>
    <name evidence="12" type="ORF">EHT25_21290</name>
</gene>
<dbReference type="InterPro" id="IPR009075">
    <property type="entry name" value="AcylCo_DH/oxidase_C"/>
</dbReference>
<evidence type="ECO:0000256" key="6">
    <source>
        <dbReference type="ARBA" id="ARBA00066361"/>
    </source>
</evidence>
<dbReference type="InterPro" id="IPR037069">
    <property type="entry name" value="AcylCoA_DH/ox_N_sf"/>
</dbReference>
<name>A0A3P1BJW7_9BACT</name>
<keyword evidence="13" id="KW-1185">Reference proteome</keyword>
<dbReference type="AlphaFoldDB" id="A0A3P1BJW7"/>
<reference evidence="12 13" key="1">
    <citation type="submission" date="2018-11" db="EMBL/GenBank/DDBJ databases">
        <authorList>
            <person name="Zhou Z."/>
            <person name="Wang G."/>
        </authorList>
    </citation>
    <scope>NUCLEOTIDE SEQUENCE [LARGE SCALE GENOMIC DNA]</scope>
    <source>
        <strain evidence="12 13">KCTC52004</strain>
    </source>
</reference>
<dbReference type="InterPro" id="IPR006089">
    <property type="entry name" value="Acyl-CoA_DH_CS"/>
</dbReference>
<dbReference type="FunFam" id="1.20.140.10:FF:000004">
    <property type="entry name" value="Acyl-CoA dehydrogenase FadE25"/>
    <property type="match status" value="1"/>
</dbReference>
<dbReference type="PROSITE" id="PS00073">
    <property type="entry name" value="ACYL_COA_DH_2"/>
    <property type="match status" value="1"/>
</dbReference>
<dbReference type="InterPro" id="IPR009100">
    <property type="entry name" value="AcylCoA_DH/oxidase_NM_dom_sf"/>
</dbReference>
<dbReference type="Gene3D" id="2.40.110.10">
    <property type="entry name" value="Butyryl-CoA Dehydrogenase, subunit A, domain 2"/>
    <property type="match status" value="1"/>
</dbReference>
<evidence type="ECO:0000256" key="8">
    <source>
        <dbReference type="RuleBase" id="RU362125"/>
    </source>
</evidence>
<evidence type="ECO:0000259" key="9">
    <source>
        <dbReference type="Pfam" id="PF00441"/>
    </source>
</evidence>